<sequence length="457" mass="50552">MERHQALTASESTPAPYRAFSFVPEGARPEPRFEPVIDQWSLTPVSRAAEIDALLADGVFPVGVMWVRHDTLEECQRFLMATEGVEWIALVEGDVWQAGEALRRTLATAFFDFHTLPADGPRLALSLGHAAGMARLRSSLRAGPASGGPEAAILGDSPPIRALRRDLYKVAGHDATVLIRGESGSGKELAAREIHNASPRAEGSFVAVNCGAIPDNLVQSELFGHERGAFTGAHQRRRGHLELADGGTIFLDEVAELSLEHQVNLLRVLEERTLVRVGGTERIPVDMRVVAATHVDLERAVAEGRFREDLFYRLNVLPIEVPPLRARAGDIEQLARHFLERFHHEQGTAARAFSAQALGALKRHDWPGNIRELLNRIQRAAVMSDHRLLTPADLGLEARRLPWRDLETLEQARTRAERDAVQAALVRCGNNVSEASRQLGVARVTLYRLLERLNLQQ</sequence>
<dbReference type="InterPro" id="IPR002197">
    <property type="entry name" value="HTH_Fis"/>
</dbReference>
<keyword evidence="8" id="KW-1185">Reference proteome</keyword>
<name>A0ABS1E518_9GAMM</name>
<dbReference type="Gene3D" id="1.10.8.60">
    <property type="match status" value="1"/>
</dbReference>
<dbReference type="InterPro" id="IPR045343">
    <property type="entry name" value="VpsR"/>
</dbReference>
<evidence type="ECO:0000313" key="7">
    <source>
        <dbReference type="EMBL" id="MBK1726187.1"/>
    </source>
</evidence>
<comment type="caution">
    <text evidence="7">The sequence shown here is derived from an EMBL/GenBank/DDBJ whole genome shotgun (WGS) entry which is preliminary data.</text>
</comment>
<dbReference type="PROSITE" id="PS00688">
    <property type="entry name" value="SIGMA54_INTERACT_3"/>
    <property type="match status" value="1"/>
</dbReference>
<dbReference type="SUPFAM" id="SSF46689">
    <property type="entry name" value="Homeodomain-like"/>
    <property type="match status" value="1"/>
</dbReference>
<dbReference type="InterPro" id="IPR002078">
    <property type="entry name" value="Sigma_54_int"/>
</dbReference>
<protein>
    <submittedName>
        <fullName evidence="7">Sigma-54-dependent Fis family transcriptional regulator</fullName>
    </submittedName>
</protein>
<keyword evidence="2" id="KW-0067">ATP-binding</keyword>
<dbReference type="InterPro" id="IPR025943">
    <property type="entry name" value="Sigma_54_int_dom_ATP-bd_2"/>
</dbReference>
<evidence type="ECO:0000256" key="5">
    <source>
        <dbReference type="ARBA" id="ARBA00023163"/>
    </source>
</evidence>
<dbReference type="PRINTS" id="PR01590">
    <property type="entry name" value="HTHFIS"/>
</dbReference>
<dbReference type="PROSITE" id="PS50045">
    <property type="entry name" value="SIGMA54_INTERACT_4"/>
    <property type="match status" value="1"/>
</dbReference>
<keyword evidence="1" id="KW-0547">Nucleotide-binding</keyword>
<evidence type="ECO:0000256" key="3">
    <source>
        <dbReference type="ARBA" id="ARBA00023015"/>
    </source>
</evidence>
<evidence type="ECO:0000313" key="8">
    <source>
        <dbReference type="Proteomes" id="UP000738126"/>
    </source>
</evidence>
<dbReference type="Pfam" id="PF25601">
    <property type="entry name" value="AAA_lid_14"/>
    <property type="match status" value="1"/>
</dbReference>
<dbReference type="Gene3D" id="3.40.50.300">
    <property type="entry name" value="P-loop containing nucleotide triphosphate hydrolases"/>
    <property type="match status" value="1"/>
</dbReference>
<feature type="domain" description="Sigma-54 factor interaction" evidence="6">
    <location>
        <begin position="153"/>
        <end position="382"/>
    </location>
</feature>
<dbReference type="InterPro" id="IPR009057">
    <property type="entry name" value="Homeodomain-like_sf"/>
</dbReference>
<dbReference type="RefSeq" id="WP_200257034.1">
    <property type="nucleotide sequence ID" value="NZ_NRSH01000028.1"/>
</dbReference>
<dbReference type="PANTHER" id="PTHR32071:SF120">
    <property type="entry name" value="TRANSCRIPTIONAL REGULATOR-RELATED"/>
    <property type="match status" value="1"/>
</dbReference>
<evidence type="ECO:0000256" key="2">
    <source>
        <dbReference type="ARBA" id="ARBA00022840"/>
    </source>
</evidence>
<dbReference type="Pfam" id="PF00158">
    <property type="entry name" value="Sigma54_activat"/>
    <property type="match status" value="1"/>
</dbReference>
<keyword evidence="4" id="KW-0238">DNA-binding</keyword>
<dbReference type="CDD" id="cd00009">
    <property type="entry name" value="AAA"/>
    <property type="match status" value="1"/>
</dbReference>
<dbReference type="InterPro" id="IPR058031">
    <property type="entry name" value="AAA_lid_NorR"/>
</dbReference>
<keyword evidence="5" id="KW-0804">Transcription</keyword>
<dbReference type="InterPro" id="IPR003593">
    <property type="entry name" value="AAA+_ATPase"/>
</dbReference>
<dbReference type="SMART" id="SM00382">
    <property type="entry name" value="AAA"/>
    <property type="match status" value="1"/>
</dbReference>
<evidence type="ECO:0000256" key="1">
    <source>
        <dbReference type="ARBA" id="ARBA00022741"/>
    </source>
</evidence>
<dbReference type="Proteomes" id="UP000738126">
    <property type="component" value="Unassembled WGS sequence"/>
</dbReference>
<dbReference type="PROSITE" id="PS00676">
    <property type="entry name" value="SIGMA54_INTERACT_2"/>
    <property type="match status" value="1"/>
</dbReference>
<evidence type="ECO:0000259" key="6">
    <source>
        <dbReference type="PROSITE" id="PS50045"/>
    </source>
</evidence>
<dbReference type="InterPro" id="IPR027417">
    <property type="entry name" value="P-loop_NTPase"/>
</dbReference>
<dbReference type="InterPro" id="IPR025944">
    <property type="entry name" value="Sigma_54_int_dom_CS"/>
</dbReference>
<organism evidence="7 8">
    <name type="scientific">Halorhodospira neutriphila</name>
    <dbReference type="NCBI Taxonomy" id="168379"/>
    <lineage>
        <taxon>Bacteria</taxon>
        <taxon>Pseudomonadati</taxon>
        <taxon>Pseudomonadota</taxon>
        <taxon>Gammaproteobacteria</taxon>
        <taxon>Chromatiales</taxon>
        <taxon>Ectothiorhodospiraceae</taxon>
        <taxon>Halorhodospira</taxon>
    </lineage>
</organism>
<dbReference type="SUPFAM" id="SSF52540">
    <property type="entry name" value="P-loop containing nucleoside triphosphate hydrolases"/>
    <property type="match status" value="1"/>
</dbReference>
<dbReference type="PANTHER" id="PTHR32071">
    <property type="entry name" value="TRANSCRIPTIONAL REGULATORY PROTEIN"/>
    <property type="match status" value="1"/>
</dbReference>
<dbReference type="EMBL" id="NRSH01000028">
    <property type="protein sequence ID" value="MBK1726187.1"/>
    <property type="molecule type" value="Genomic_DNA"/>
</dbReference>
<dbReference type="Pfam" id="PF20161">
    <property type="entry name" value="VpsR"/>
    <property type="match status" value="1"/>
</dbReference>
<gene>
    <name evidence="7" type="ORF">CKO13_03935</name>
</gene>
<evidence type="ECO:0000256" key="4">
    <source>
        <dbReference type="ARBA" id="ARBA00023125"/>
    </source>
</evidence>
<reference evidence="7 8" key="1">
    <citation type="journal article" date="2020" name="Microorganisms">
        <title>Osmotic Adaptation and Compatible Solute Biosynthesis of Phototrophic Bacteria as Revealed from Genome Analyses.</title>
        <authorList>
            <person name="Imhoff J.F."/>
            <person name="Rahn T."/>
            <person name="Kunzel S."/>
            <person name="Keller A."/>
            <person name="Neulinger S.C."/>
        </authorList>
    </citation>
    <scope>NUCLEOTIDE SEQUENCE [LARGE SCALE GENOMIC DNA]</scope>
    <source>
        <strain evidence="7 8">DSM 15116</strain>
    </source>
</reference>
<dbReference type="Pfam" id="PF02954">
    <property type="entry name" value="HTH_8"/>
    <property type="match status" value="1"/>
</dbReference>
<dbReference type="Gene3D" id="1.10.10.60">
    <property type="entry name" value="Homeodomain-like"/>
    <property type="match status" value="1"/>
</dbReference>
<proteinExistence type="predicted"/>
<keyword evidence="3" id="KW-0805">Transcription regulation</keyword>
<accession>A0ABS1E518</accession>